<comment type="caution">
    <text evidence="1">The sequence shown here is derived from an EMBL/GenBank/DDBJ whole genome shotgun (WGS) entry which is preliminary data.</text>
</comment>
<evidence type="ECO:0000313" key="1">
    <source>
        <dbReference type="EMBL" id="KAG0416867.1"/>
    </source>
</evidence>
<reference evidence="1 2" key="1">
    <citation type="journal article" date="2020" name="Cell">
        <title>Large-Scale Comparative Analyses of Tick Genomes Elucidate Their Genetic Diversity and Vector Capacities.</title>
        <authorList>
            <consortium name="Tick Genome and Microbiome Consortium (TIGMIC)"/>
            <person name="Jia N."/>
            <person name="Wang J."/>
            <person name="Shi W."/>
            <person name="Du L."/>
            <person name="Sun Y."/>
            <person name="Zhan W."/>
            <person name="Jiang J.F."/>
            <person name="Wang Q."/>
            <person name="Zhang B."/>
            <person name="Ji P."/>
            <person name="Bell-Sakyi L."/>
            <person name="Cui X.M."/>
            <person name="Yuan T.T."/>
            <person name="Jiang B.G."/>
            <person name="Yang W.F."/>
            <person name="Lam T.T."/>
            <person name="Chang Q.C."/>
            <person name="Ding S.J."/>
            <person name="Wang X.J."/>
            <person name="Zhu J.G."/>
            <person name="Ruan X.D."/>
            <person name="Zhao L."/>
            <person name="Wei J.T."/>
            <person name="Ye R.Z."/>
            <person name="Que T.C."/>
            <person name="Du C.H."/>
            <person name="Zhou Y.H."/>
            <person name="Cheng J.X."/>
            <person name="Dai P.F."/>
            <person name="Guo W.B."/>
            <person name="Han X.H."/>
            <person name="Huang E.J."/>
            <person name="Li L.F."/>
            <person name="Wei W."/>
            <person name="Gao Y.C."/>
            <person name="Liu J.Z."/>
            <person name="Shao H.Z."/>
            <person name="Wang X."/>
            <person name="Wang C.C."/>
            <person name="Yang T.C."/>
            <person name="Huo Q.B."/>
            <person name="Li W."/>
            <person name="Chen H.Y."/>
            <person name="Chen S.E."/>
            <person name="Zhou L.G."/>
            <person name="Ni X.B."/>
            <person name="Tian J.H."/>
            <person name="Sheng Y."/>
            <person name="Liu T."/>
            <person name="Pan Y.S."/>
            <person name="Xia L.Y."/>
            <person name="Li J."/>
            <person name="Zhao F."/>
            <person name="Cao W.C."/>
        </authorList>
    </citation>
    <scope>NUCLEOTIDE SEQUENCE [LARGE SCALE GENOMIC DNA]</scope>
    <source>
        <strain evidence="1">Iper-2018</strain>
    </source>
</reference>
<sequence length="303" mass="35039">MTRIKEKVMHGLLFNNGDSANEDGRADDNDDDNSSVVPSIYDRKMSSMWLTKGNMSPQQEGMLTKLQDRNLYFGGMSKRCPHCFKGSRSVEHLATHCGGMLDLYYKKRHDEVVRCLHFLYTKKYRLNRSSKLKNYKVEKAISNDRVKIKSDAKIETELSLEYNKPDLMIHDRRTKEITLIEVGITNKNILAKTELQKSQKYDVLKNELKVMYPGCKVITVPVVMTWDGLVTRHFKGYMKQLEVTDRLMACMQSVVLKQTCESILEDCRRIQRGVWLEDEVDEMMAQLETQPAGPEQGAQLMPR</sequence>
<dbReference type="Proteomes" id="UP000805193">
    <property type="component" value="Unassembled WGS sequence"/>
</dbReference>
<accession>A0AC60PCF3</accession>
<proteinExistence type="predicted"/>
<organism evidence="1 2">
    <name type="scientific">Ixodes persulcatus</name>
    <name type="common">Taiga tick</name>
    <dbReference type="NCBI Taxonomy" id="34615"/>
    <lineage>
        <taxon>Eukaryota</taxon>
        <taxon>Metazoa</taxon>
        <taxon>Ecdysozoa</taxon>
        <taxon>Arthropoda</taxon>
        <taxon>Chelicerata</taxon>
        <taxon>Arachnida</taxon>
        <taxon>Acari</taxon>
        <taxon>Parasitiformes</taxon>
        <taxon>Ixodida</taxon>
        <taxon>Ixodoidea</taxon>
        <taxon>Ixodidae</taxon>
        <taxon>Ixodinae</taxon>
        <taxon>Ixodes</taxon>
    </lineage>
</organism>
<name>A0AC60PCF3_IXOPE</name>
<protein>
    <submittedName>
        <fullName evidence="1">Uncharacterized protein</fullName>
    </submittedName>
</protein>
<gene>
    <name evidence="1" type="ORF">HPB47_006068</name>
</gene>
<dbReference type="EMBL" id="JABSTQ010010910">
    <property type="protein sequence ID" value="KAG0416867.1"/>
    <property type="molecule type" value="Genomic_DNA"/>
</dbReference>
<evidence type="ECO:0000313" key="2">
    <source>
        <dbReference type="Proteomes" id="UP000805193"/>
    </source>
</evidence>
<keyword evidence="2" id="KW-1185">Reference proteome</keyword>